<dbReference type="SUPFAM" id="SSF54736">
    <property type="entry name" value="ClpS-like"/>
    <property type="match status" value="1"/>
</dbReference>
<dbReference type="InterPro" id="IPR044046">
    <property type="entry name" value="E3_ligase_UBR-like_C"/>
</dbReference>
<evidence type="ECO:0000256" key="4">
    <source>
        <dbReference type="ARBA" id="ARBA00022723"/>
    </source>
</evidence>
<organism evidence="13 14">
    <name type="scientific">Frankliniella fusca</name>
    <dbReference type="NCBI Taxonomy" id="407009"/>
    <lineage>
        <taxon>Eukaryota</taxon>
        <taxon>Metazoa</taxon>
        <taxon>Ecdysozoa</taxon>
        <taxon>Arthropoda</taxon>
        <taxon>Hexapoda</taxon>
        <taxon>Insecta</taxon>
        <taxon>Pterygota</taxon>
        <taxon>Neoptera</taxon>
        <taxon>Paraneoptera</taxon>
        <taxon>Thysanoptera</taxon>
        <taxon>Terebrantia</taxon>
        <taxon>Thripoidea</taxon>
        <taxon>Thripidae</taxon>
        <taxon>Frankliniella</taxon>
    </lineage>
</organism>
<dbReference type="GO" id="GO:0005737">
    <property type="term" value="C:cytoplasm"/>
    <property type="evidence" value="ECO:0007669"/>
    <property type="project" value="TreeGrafter"/>
</dbReference>
<dbReference type="InterPro" id="IPR055194">
    <property type="entry name" value="UBR1-like_WH"/>
</dbReference>
<keyword evidence="14" id="KW-1185">Reference proteome</keyword>
<name>A0AAE1LHR8_9NEOP</name>
<evidence type="ECO:0000256" key="6">
    <source>
        <dbReference type="ARBA" id="ARBA00022786"/>
    </source>
</evidence>
<accession>A0AAE1LHR8</accession>
<dbReference type="GO" id="GO:0000151">
    <property type="term" value="C:ubiquitin ligase complex"/>
    <property type="evidence" value="ECO:0007669"/>
    <property type="project" value="TreeGrafter"/>
</dbReference>
<dbReference type="PANTHER" id="PTHR21497">
    <property type="entry name" value="UBIQUITIN LIGASE E3 ALPHA-RELATED"/>
    <property type="match status" value="1"/>
</dbReference>
<dbReference type="PANTHER" id="PTHR21497:SF24">
    <property type="entry name" value="E3 UBIQUITIN-PROTEIN LIGASE UBR1"/>
    <property type="match status" value="1"/>
</dbReference>
<dbReference type="PROSITE" id="PS51157">
    <property type="entry name" value="ZF_UBR"/>
    <property type="match status" value="1"/>
</dbReference>
<dbReference type="GO" id="GO:0008270">
    <property type="term" value="F:zinc ion binding"/>
    <property type="evidence" value="ECO:0007669"/>
    <property type="project" value="UniProtKB-UniRule"/>
</dbReference>
<feature type="compositionally biased region" description="Polar residues" evidence="11">
    <location>
        <begin position="992"/>
        <end position="1010"/>
    </location>
</feature>
<reference evidence="13" key="1">
    <citation type="submission" date="2021-07" db="EMBL/GenBank/DDBJ databases">
        <authorList>
            <person name="Catto M.A."/>
            <person name="Jacobson A."/>
            <person name="Kennedy G."/>
            <person name="Labadie P."/>
            <person name="Hunt B.G."/>
            <person name="Srinivasan R."/>
        </authorList>
    </citation>
    <scope>NUCLEOTIDE SEQUENCE</scope>
    <source>
        <strain evidence="13">PL_HMW_Pooled</strain>
        <tissue evidence="13">Head</tissue>
    </source>
</reference>
<dbReference type="SMART" id="SM00396">
    <property type="entry name" value="ZnF_UBR1"/>
    <property type="match status" value="1"/>
</dbReference>
<gene>
    <name evidence="13" type="ORF">KUF71_009933</name>
</gene>
<dbReference type="Pfam" id="PF02617">
    <property type="entry name" value="ClpS"/>
    <property type="match status" value="1"/>
</dbReference>
<evidence type="ECO:0000256" key="9">
    <source>
        <dbReference type="PROSITE-ProRule" id="PRU00508"/>
    </source>
</evidence>
<dbReference type="EMBL" id="JAHWGI010001016">
    <property type="protein sequence ID" value="KAK3920676.1"/>
    <property type="molecule type" value="Genomic_DNA"/>
</dbReference>
<evidence type="ECO:0000256" key="3">
    <source>
        <dbReference type="ARBA" id="ARBA00022679"/>
    </source>
</evidence>
<evidence type="ECO:0000313" key="13">
    <source>
        <dbReference type="EMBL" id="KAK3920676.1"/>
    </source>
</evidence>
<comment type="caution">
    <text evidence="13">The sequence shown here is derived from an EMBL/GenBank/DDBJ whole genome shotgun (WGS) entry which is preliminary data.</text>
</comment>
<dbReference type="InterPro" id="IPR003126">
    <property type="entry name" value="Znf_UBR"/>
</dbReference>
<feature type="domain" description="UBR-type" evidence="12">
    <location>
        <begin position="101"/>
        <end position="172"/>
    </location>
</feature>
<dbReference type="GO" id="GO:0016567">
    <property type="term" value="P:protein ubiquitination"/>
    <property type="evidence" value="ECO:0007669"/>
    <property type="project" value="UniProtKB-UniRule"/>
</dbReference>
<keyword evidence="6 10" id="KW-0833">Ubl conjugation pathway</keyword>
<feature type="compositionally biased region" description="Polar residues" evidence="11">
    <location>
        <begin position="1277"/>
        <end position="1295"/>
    </location>
</feature>
<dbReference type="InterPro" id="IPR036390">
    <property type="entry name" value="WH_DNA-bd_sf"/>
</dbReference>
<dbReference type="Pfam" id="PF18995">
    <property type="entry name" value="PRT6_C"/>
    <property type="match status" value="1"/>
</dbReference>
<evidence type="ECO:0000256" key="7">
    <source>
        <dbReference type="ARBA" id="ARBA00022833"/>
    </source>
</evidence>
<comment type="function">
    <text evidence="10">Ubiquitin ligase protein which is a component of the N-end rule pathway. Recognizes and binds to proteins bearing specific N-terminal residues that are destabilizing according to the N-end rule, leading to their ubiquitination and subsequent degradation.</text>
</comment>
<proteinExistence type="inferred from homology"/>
<protein>
    <recommendedName>
        <fullName evidence="10">E3 ubiquitin-protein ligase</fullName>
        <ecNumber evidence="10">2.3.2.27</ecNumber>
    </recommendedName>
</protein>
<comment type="similarity">
    <text evidence="8 10">Belongs to the E3 ubiquitin-protein ligase UBR1-like family.</text>
</comment>
<feature type="compositionally biased region" description="Polar residues" evidence="11">
    <location>
        <begin position="1304"/>
        <end position="1315"/>
    </location>
</feature>
<dbReference type="Gene3D" id="3.30.1390.10">
    <property type="match status" value="1"/>
</dbReference>
<dbReference type="GO" id="GO:0071596">
    <property type="term" value="P:ubiquitin-dependent protein catabolic process via the N-end rule pathway"/>
    <property type="evidence" value="ECO:0007669"/>
    <property type="project" value="UniProtKB-UniRule"/>
</dbReference>
<dbReference type="InterPro" id="IPR014719">
    <property type="entry name" value="Ribosomal_bL12_C/ClpS-like"/>
</dbReference>
<comment type="pathway">
    <text evidence="2 10">Protein modification; protein ubiquitination.</text>
</comment>
<feature type="region of interest" description="Disordered" evidence="11">
    <location>
        <begin position="1264"/>
        <end position="1345"/>
    </location>
</feature>
<keyword evidence="5 10" id="KW-0863">Zinc-finger</keyword>
<feature type="zinc finger region" description="UBR-type" evidence="9">
    <location>
        <begin position="101"/>
        <end position="172"/>
    </location>
</feature>
<evidence type="ECO:0000256" key="10">
    <source>
        <dbReference type="RuleBase" id="RU366018"/>
    </source>
</evidence>
<dbReference type="CDD" id="cd19672">
    <property type="entry name" value="UBR-box_UBR1_like"/>
    <property type="match status" value="1"/>
</dbReference>
<dbReference type="InterPro" id="IPR039164">
    <property type="entry name" value="UBR1-like"/>
</dbReference>
<dbReference type="InterPro" id="IPR042065">
    <property type="entry name" value="E3_ELL-like"/>
</dbReference>
<sequence>METQSEEMDEPSQPLDQFFLDADHHVKNWLDMFDNCQSLSPAIRSLWKECVPKVFQVEKGENDVPHWPYNKRERILFQLLEHFICGGDDLKSMMDRLTSPPLCGRTLKMGEPAYSCRECGTDPTCVLCAFCFKNSIHQHHKYKMHTSLGNGRCDCGDVEAWSSGPYCDTHKETKRKHDTDDNVFPDGLAQRSRAVFEIVLAYAFELLTHKHSLSLPSDLKRTDDSHLQFDVEDTYCVVLYNDESHTFNQVYEAMQRVMNDVYRDLVNRVDREGRAVIKVCSFQQCTEMKTEVERCTSRQHTQPLKVQVLHTDVVAHQIFALKLLDWMESIVQTSSGFRREFANVFLDTSSSSSSLAERVLMEDAYMWIAARLAWHRLIMAGLLIEYDIKKAFSKIFTKLYGYITKEYIRDDHDRRVSVLSLSVQLYTLPTIAHYLVAEEKALFILWNTIASEFNSKVKENNKFAFERHSMSLIGRRIDPFYRILETFYDIKYLLIVEPKEWTNELRLNFLGGLKTMLELMVHMQDMEPFKRQVGQHVEYEPEYETGFNLHKSMAQIYPFVVDWCSTDRVILIKAYRMVLSRLAECSPMDSQPESTVIELANHSATCIVYDPAVEPVSIYLPLSRLLAGLHLALDKHGLHFDSPELQPTTHPKPTPHLLLEPVIRLQVMIAQVWAGMWRRNGFSILTQVAKYRSPSNRNEMQDRDICMIQICASLIESNEFLIILLQKFNLLKWADANFMETRDSESVVNTTRILEEFLGLLVVIVTERYTPGVGMVTEDDQMKKEIIQLLCAGPLSHSELYRAFPFGHKHLQEARIESVIDEVADFKRPSNKVGVYELKEKHYADCNVFFYHFDAEDRTHAEEILRKKNKEKNGMDCCPPPRLPQLCPPFTMILNLLQCDVMLHILKLILERSMHIGAQHSSELQLHMALHLIGHALQEQEREPDGFLKFTERASHWNIEQLMEDLLNSAPLETLKDLLKWVLTKYRSVKEGSSSPAVVTPSPQKQVQQSGDKDKERRAKMAAEKRARVMAQMTAMQKNFMKENASLFQMEKDGDQNVQEEDMDTVEISEKPPVAIGPNQTPVQAQVEHYICILCQEEQAVSCSGTALVLAAYVQKSVVMARKYDESVPRHELFLSSYLGPAPYASTCGHVMHSTCWKQYYDNVQAKESRRPYRLRQPASFDIENKEFLCPLCNCLSNTVLPLIPQTPLINSAVKMEKVPDTSIRNVTIGDTTISFKSWLIDIKKTPHLHHDNELDWNHAMELLDTIDPPPAPKQPAGSNVATVQEDPSGNNRQGTDLCVTEPPKTTAQPQSQQRPLPVQQPVEGLSSEEEDENASHSDSEVKHAKRQLLEPDSFSAPCSSTGTPVHKLSKVKLSDDLVNMILRFVERIDEKCATREWDGETEMSPLRAWQCCAYTIHSLEVLLRDEGKPLLGNLSLRQNDCLKGLVRMMAILTTAWSKPMLSCTHARMIFSLLLNINPDQGCLLDWDSFGVMVPLVFLLAKHPVPSGGGYEIYAFRLTLFMEIMKALICICRKALTDGKKIEDDETMEVDDMDAASGESFGASDDFCPALHDLLILLHDQICMPTDLLPSPKTVARLVKEYCQPFLRCSVLFFHFLTTVPARDVLTTQGGDTFDNMCSYLGINGGWRSLIFDDTMQALVIHWANHPRVQTLFRKSGELEVFTSPLKINRLVPLPEDYSELLCSVLEFYCHDRVESRCPTMCLVCGDMLCSQTSCCVHRLDAVQVGSCTYHAVKCGAGCGLFLQVRRCQVLVLALPNRGTFMTPPYVDDYGETDQGLRRGNRLQLSPELYKELEQIWLSHGIREYVSRSMDKGAPQIAGQWHEL</sequence>
<feature type="compositionally biased region" description="Basic and acidic residues" evidence="11">
    <location>
        <begin position="1334"/>
        <end position="1343"/>
    </location>
</feature>
<feature type="region of interest" description="Disordered" evidence="11">
    <location>
        <begin position="992"/>
        <end position="1019"/>
    </location>
</feature>
<evidence type="ECO:0000256" key="8">
    <source>
        <dbReference type="ARBA" id="ARBA00046341"/>
    </source>
</evidence>
<dbReference type="GO" id="GO:0061630">
    <property type="term" value="F:ubiquitin protein ligase activity"/>
    <property type="evidence" value="ECO:0007669"/>
    <property type="project" value="UniProtKB-UniRule"/>
</dbReference>
<dbReference type="Gene3D" id="2.10.110.30">
    <property type="match status" value="1"/>
</dbReference>
<dbReference type="Pfam" id="PF22960">
    <property type="entry name" value="WHD_UBR1"/>
    <property type="match status" value="1"/>
</dbReference>
<dbReference type="SUPFAM" id="SSF46785">
    <property type="entry name" value="Winged helix' DNA-binding domain"/>
    <property type="match status" value="1"/>
</dbReference>
<evidence type="ECO:0000259" key="12">
    <source>
        <dbReference type="PROSITE" id="PS51157"/>
    </source>
</evidence>
<dbReference type="Proteomes" id="UP001219518">
    <property type="component" value="Unassembled WGS sequence"/>
</dbReference>
<dbReference type="InterPro" id="IPR003769">
    <property type="entry name" value="ClpS_core"/>
</dbReference>
<keyword evidence="3 10" id="KW-0808">Transferase</keyword>
<dbReference type="EC" id="2.3.2.27" evidence="10"/>
<dbReference type="FunFam" id="2.10.110.30:FF:000001">
    <property type="entry name" value="E3 ubiquitin-protein ligase UBR2 isoform 1"/>
    <property type="match status" value="1"/>
</dbReference>
<evidence type="ECO:0000256" key="5">
    <source>
        <dbReference type="ARBA" id="ARBA00022771"/>
    </source>
</evidence>
<dbReference type="Gene3D" id="1.10.10.2670">
    <property type="entry name" value="E3 ubiquitin-protein ligase"/>
    <property type="match status" value="1"/>
</dbReference>
<evidence type="ECO:0000256" key="1">
    <source>
        <dbReference type="ARBA" id="ARBA00000900"/>
    </source>
</evidence>
<reference evidence="13" key="2">
    <citation type="journal article" date="2023" name="BMC Genomics">
        <title>Pest status, molecular evolution, and epigenetic factors derived from the genome assembly of Frankliniella fusca, a thysanopteran phytovirus vector.</title>
        <authorList>
            <person name="Catto M.A."/>
            <person name="Labadie P.E."/>
            <person name="Jacobson A.L."/>
            <person name="Kennedy G.G."/>
            <person name="Srinivasan R."/>
            <person name="Hunt B.G."/>
        </authorList>
    </citation>
    <scope>NUCLEOTIDE SEQUENCE</scope>
    <source>
        <strain evidence="13">PL_HMW_Pooled</strain>
    </source>
</reference>
<comment type="catalytic activity">
    <reaction evidence="1 10">
        <text>S-ubiquitinyl-[E2 ubiquitin-conjugating enzyme]-L-cysteine + [acceptor protein]-L-lysine = [E2 ubiquitin-conjugating enzyme]-L-cysteine + N(6)-ubiquitinyl-[acceptor protein]-L-lysine.</text>
        <dbReference type="EC" id="2.3.2.27"/>
    </reaction>
</comment>
<dbReference type="Pfam" id="PF02207">
    <property type="entry name" value="zf-UBR"/>
    <property type="match status" value="1"/>
</dbReference>
<keyword evidence="7 10" id="KW-0862">Zinc</keyword>
<keyword evidence="4 10" id="KW-0479">Metal-binding</keyword>
<evidence type="ECO:0000256" key="2">
    <source>
        <dbReference type="ARBA" id="ARBA00004906"/>
    </source>
</evidence>
<evidence type="ECO:0000313" key="14">
    <source>
        <dbReference type="Proteomes" id="UP001219518"/>
    </source>
</evidence>
<evidence type="ECO:0000256" key="11">
    <source>
        <dbReference type="SAM" id="MobiDB-lite"/>
    </source>
</evidence>